<name>A0A165L4H2_EXIGL</name>
<dbReference type="AlphaFoldDB" id="A0A165L4H2"/>
<keyword evidence="3" id="KW-1185">Reference proteome</keyword>
<protein>
    <recommendedName>
        <fullName evidence="1">F-box domain-containing protein</fullName>
    </recommendedName>
</protein>
<reference evidence="2 3" key="1">
    <citation type="journal article" date="2016" name="Mol. Biol. Evol.">
        <title>Comparative Genomics of Early-Diverging Mushroom-Forming Fungi Provides Insights into the Origins of Lignocellulose Decay Capabilities.</title>
        <authorList>
            <person name="Nagy L.G."/>
            <person name="Riley R."/>
            <person name="Tritt A."/>
            <person name="Adam C."/>
            <person name="Daum C."/>
            <person name="Floudas D."/>
            <person name="Sun H."/>
            <person name="Yadav J.S."/>
            <person name="Pangilinan J."/>
            <person name="Larsson K.H."/>
            <person name="Matsuura K."/>
            <person name="Barry K."/>
            <person name="Labutti K."/>
            <person name="Kuo R."/>
            <person name="Ohm R.A."/>
            <person name="Bhattacharya S.S."/>
            <person name="Shirouzu T."/>
            <person name="Yoshinaga Y."/>
            <person name="Martin F.M."/>
            <person name="Grigoriev I.V."/>
            <person name="Hibbett D.S."/>
        </authorList>
    </citation>
    <scope>NUCLEOTIDE SEQUENCE [LARGE SCALE GENOMIC DNA]</scope>
    <source>
        <strain evidence="2 3">HHB12029</strain>
    </source>
</reference>
<gene>
    <name evidence="2" type="ORF">EXIGLDRAFT_832902</name>
</gene>
<dbReference type="InterPro" id="IPR036047">
    <property type="entry name" value="F-box-like_dom_sf"/>
</dbReference>
<dbReference type="PANTHER" id="PTHR38926:SF72">
    <property type="entry name" value="IM:7136021-RELATED"/>
    <property type="match status" value="1"/>
</dbReference>
<proteinExistence type="predicted"/>
<dbReference type="InParanoid" id="A0A165L4H2"/>
<dbReference type="Pfam" id="PF12937">
    <property type="entry name" value="F-box-like"/>
    <property type="match status" value="1"/>
</dbReference>
<dbReference type="STRING" id="1314781.A0A165L4H2"/>
<evidence type="ECO:0000313" key="2">
    <source>
        <dbReference type="EMBL" id="KZV97334.1"/>
    </source>
</evidence>
<dbReference type="InterPro" id="IPR001810">
    <property type="entry name" value="F-box_dom"/>
</dbReference>
<evidence type="ECO:0000313" key="3">
    <source>
        <dbReference type="Proteomes" id="UP000077266"/>
    </source>
</evidence>
<accession>A0A165L4H2</accession>
<feature type="domain" description="F-box" evidence="1">
    <location>
        <begin position="89"/>
        <end position="136"/>
    </location>
</feature>
<dbReference type="PROSITE" id="PS50181">
    <property type="entry name" value="FBOX"/>
    <property type="match status" value="1"/>
</dbReference>
<dbReference type="PANTHER" id="PTHR38926">
    <property type="entry name" value="F-BOX DOMAIN CONTAINING PROTEIN, EXPRESSED"/>
    <property type="match status" value="1"/>
</dbReference>
<dbReference type="InterPro" id="IPR032675">
    <property type="entry name" value="LRR_dom_sf"/>
</dbReference>
<dbReference type="SUPFAM" id="SSF52047">
    <property type="entry name" value="RNI-like"/>
    <property type="match status" value="1"/>
</dbReference>
<dbReference type="Gene3D" id="1.20.1280.50">
    <property type="match status" value="1"/>
</dbReference>
<organism evidence="2 3">
    <name type="scientific">Exidia glandulosa HHB12029</name>
    <dbReference type="NCBI Taxonomy" id="1314781"/>
    <lineage>
        <taxon>Eukaryota</taxon>
        <taxon>Fungi</taxon>
        <taxon>Dikarya</taxon>
        <taxon>Basidiomycota</taxon>
        <taxon>Agaricomycotina</taxon>
        <taxon>Agaricomycetes</taxon>
        <taxon>Auriculariales</taxon>
        <taxon>Exidiaceae</taxon>
        <taxon>Exidia</taxon>
    </lineage>
</organism>
<dbReference type="Proteomes" id="UP000077266">
    <property type="component" value="Unassembled WGS sequence"/>
</dbReference>
<evidence type="ECO:0000259" key="1">
    <source>
        <dbReference type="PROSITE" id="PS50181"/>
    </source>
</evidence>
<dbReference type="SUPFAM" id="SSF81383">
    <property type="entry name" value="F-box domain"/>
    <property type="match status" value="1"/>
</dbReference>
<dbReference type="EMBL" id="KV425931">
    <property type="protein sequence ID" value="KZV97334.1"/>
    <property type="molecule type" value="Genomic_DNA"/>
</dbReference>
<dbReference type="SMART" id="SM00256">
    <property type="entry name" value="FBOX"/>
    <property type="match status" value="1"/>
</dbReference>
<dbReference type="OrthoDB" id="2269034at2759"/>
<sequence>MSAFRPIRVFDQRMPLGGAETRMPNDVPVTFNAVVSPDLAAALESHIFGTASSLLETRASDVSPQDIASHVINIAACAVARAARASNARAKINTLPPELLSFVFQFLSLSSRIKASLVCSRWREVALDAPQLWTDIIVSKPALVDAMLSRSQAVPISVSFSPPQGCAYGDNALELLLDHCVGAHAARIRVLSLDDIGCDTLKVLGHQLPVLERLRILSMDTNWYAAPHMLLRSPLLKELVVRLSPDLLESFGDIEQMVSTCPQLRRLYIDASSLHVRLTIPTSLMQLLPCLEEVRLVGRASDIDKHLPVLYGCSQVSVDALEHSSYSYGQYALPFPAFGIVPALLSGMGPIEELQFMAGELPSGDYNSERLRFRSGTRTRGLLSFVSDVDFGLIRDQLDAVTYLAFNAVHWGSAIIGHLPCLPSVRTLVWVIPNEILLSSSPVLRWVLPSLECLCVGTPDPTAPAFDSYTQYTPNYNYDQVELEACIGYATSAASRALNNLILVNIGIRDIDDDRAVERALSRFAAHVEVRRDLRWDGLSV</sequence>
<dbReference type="Gene3D" id="3.80.10.10">
    <property type="entry name" value="Ribonuclease Inhibitor"/>
    <property type="match status" value="1"/>
</dbReference>